<dbReference type="InterPro" id="IPR012337">
    <property type="entry name" value="RNaseH-like_sf"/>
</dbReference>
<sequence>MEVAHQTLIKRAYAIPILRQIIINKGTIYLYCDFSGHDDVKYCGLACCLVYNRAINVTAKKISFEHLGDSIYGELLAIFYSLDILGEVLNEYLPKFAVLYTDCSCITRLLLKNHTSKPLYQAIRNQITESLDNLKIRFPEVDVTVKYISKHKKNNPLHKMAHIAARKAIGK</sequence>
<evidence type="ECO:0000313" key="1">
    <source>
        <dbReference type="EMBL" id="QGQ96572.1"/>
    </source>
</evidence>
<proteinExistence type="predicted"/>
<keyword evidence="2" id="KW-1185">Reference proteome</keyword>
<dbReference type="RefSeq" id="WP_155701644.1">
    <property type="nucleotide sequence ID" value="NZ_CP034235.1"/>
</dbReference>
<dbReference type="EMBL" id="CP034235">
    <property type="protein sequence ID" value="QGQ96572.1"/>
    <property type="molecule type" value="Genomic_DNA"/>
</dbReference>
<dbReference type="SUPFAM" id="SSF53098">
    <property type="entry name" value="Ribonuclease H-like"/>
    <property type="match status" value="1"/>
</dbReference>
<evidence type="ECO:0000313" key="2">
    <source>
        <dbReference type="Proteomes" id="UP000426246"/>
    </source>
</evidence>
<protein>
    <submittedName>
        <fullName evidence="1">Uncharacterized protein</fullName>
    </submittedName>
</protein>
<accession>A0A6B8RLQ1</accession>
<dbReference type="KEGG" id="ppsc:EHS13_17630"/>
<dbReference type="Proteomes" id="UP000426246">
    <property type="component" value="Chromosome"/>
</dbReference>
<dbReference type="OrthoDB" id="2593769at2"/>
<name>A0A6B8RLQ1_9BACL</name>
<reference evidence="2" key="1">
    <citation type="submission" date="2018-11" db="EMBL/GenBank/DDBJ databases">
        <title>Complete genome sequence of Paenibacillus sp. ML311-T8.</title>
        <authorList>
            <person name="Nam Y.-D."/>
            <person name="Kang J."/>
            <person name="Chung W.-H."/>
            <person name="Park Y.S."/>
        </authorList>
    </citation>
    <scope>NUCLEOTIDE SEQUENCE [LARGE SCALE GENOMIC DNA]</scope>
    <source>
        <strain evidence="2">ML311-T8</strain>
    </source>
</reference>
<gene>
    <name evidence="1" type="ORF">EHS13_17630</name>
</gene>
<dbReference type="AlphaFoldDB" id="A0A6B8RLQ1"/>
<organism evidence="1 2">
    <name type="scientific">Paenibacillus psychroresistens</name>
    <dbReference type="NCBI Taxonomy" id="1778678"/>
    <lineage>
        <taxon>Bacteria</taxon>
        <taxon>Bacillati</taxon>
        <taxon>Bacillota</taxon>
        <taxon>Bacilli</taxon>
        <taxon>Bacillales</taxon>
        <taxon>Paenibacillaceae</taxon>
        <taxon>Paenibacillus</taxon>
    </lineage>
</organism>